<dbReference type="EMBL" id="MAAO01000010">
    <property type="protein sequence ID" value="OUR94852.1"/>
    <property type="molecule type" value="Genomic_DNA"/>
</dbReference>
<evidence type="ECO:0000256" key="1">
    <source>
        <dbReference type="ARBA" id="ARBA00022490"/>
    </source>
</evidence>
<comment type="caution">
    <text evidence="5">The sequence shown here is derived from an EMBL/GenBank/DDBJ whole genome shotgun (WGS) entry which is preliminary data.</text>
</comment>
<comment type="subcellular location">
    <subcellularLocation>
        <location evidence="3">Cytoplasm</location>
    </subcellularLocation>
</comment>
<comment type="function">
    <text evidence="3">Required for maturation of 30S ribosomal subunits.</text>
</comment>
<evidence type="ECO:0000313" key="6">
    <source>
        <dbReference type="Proteomes" id="UP000196531"/>
    </source>
</evidence>
<dbReference type="GO" id="GO:0005829">
    <property type="term" value="C:cytosol"/>
    <property type="evidence" value="ECO:0007669"/>
    <property type="project" value="TreeGrafter"/>
</dbReference>
<dbReference type="AlphaFoldDB" id="A0A1Y5F3N9"/>
<dbReference type="Pfam" id="PF02576">
    <property type="entry name" value="RimP_N"/>
    <property type="match status" value="1"/>
</dbReference>
<evidence type="ECO:0000259" key="4">
    <source>
        <dbReference type="Pfam" id="PF02576"/>
    </source>
</evidence>
<keyword evidence="2 3" id="KW-0690">Ribosome biogenesis</keyword>
<dbReference type="GO" id="GO:0006412">
    <property type="term" value="P:translation"/>
    <property type="evidence" value="ECO:0007669"/>
    <property type="project" value="TreeGrafter"/>
</dbReference>
<proteinExistence type="inferred from homology"/>
<organism evidence="5 6">
    <name type="scientific">Halobacteriovorax marinus</name>
    <dbReference type="NCBI Taxonomy" id="97084"/>
    <lineage>
        <taxon>Bacteria</taxon>
        <taxon>Pseudomonadati</taxon>
        <taxon>Bdellovibrionota</taxon>
        <taxon>Bacteriovoracia</taxon>
        <taxon>Bacteriovoracales</taxon>
        <taxon>Halobacteriovoraceae</taxon>
        <taxon>Halobacteriovorax</taxon>
    </lineage>
</organism>
<evidence type="ECO:0000313" key="5">
    <source>
        <dbReference type="EMBL" id="OUR94852.1"/>
    </source>
</evidence>
<dbReference type="Proteomes" id="UP000196531">
    <property type="component" value="Unassembled WGS sequence"/>
</dbReference>
<sequence length="172" mass="19448">MVLKDERTGVEKKFYELCSKLCTELGFDIYDLDYLKGSHTLRIFIIDPKTGTAVIGDCSKLDHALTPFVEEEEWMPSELTLEVSSPGMFRQLNTIEHFKMSLDKDILISTKARLIGDDYPGIPKTLKGERKVIGKLIDVTDVGITCVANNYELKLKYEDIKKANLEPALDLS</sequence>
<reference evidence="6" key="1">
    <citation type="journal article" date="2017" name="Proc. Natl. Acad. Sci. U.S.A.">
        <title>Simulation of Deepwater Horizon oil plume reveals substrate specialization within a complex community of hydrocarbon-degraders.</title>
        <authorList>
            <person name="Hu P."/>
            <person name="Dubinsky E.A."/>
            <person name="Probst A.J."/>
            <person name="Wang J."/>
            <person name="Sieber C.M.K."/>
            <person name="Tom L.M."/>
            <person name="Gardinali P."/>
            <person name="Banfield J.F."/>
            <person name="Atlas R.M."/>
            <person name="Andersen G.L."/>
        </authorList>
    </citation>
    <scope>NUCLEOTIDE SEQUENCE [LARGE SCALE GENOMIC DNA]</scope>
</reference>
<evidence type="ECO:0000256" key="3">
    <source>
        <dbReference type="HAMAP-Rule" id="MF_01077"/>
    </source>
</evidence>
<dbReference type="InterPro" id="IPR028989">
    <property type="entry name" value="RimP_N"/>
</dbReference>
<dbReference type="HAMAP" id="MF_01077">
    <property type="entry name" value="RimP"/>
    <property type="match status" value="1"/>
</dbReference>
<dbReference type="PANTHER" id="PTHR33867:SF1">
    <property type="entry name" value="RIBOSOME MATURATION FACTOR RIMP"/>
    <property type="match status" value="1"/>
</dbReference>
<accession>A0A1Y5F3N9</accession>
<dbReference type="PANTHER" id="PTHR33867">
    <property type="entry name" value="RIBOSOME MATURATION FACTOR RIMP"/>
    <property type="match status" value="1"/>
</dbReference>
<gene>
    <name evidence="3" type="primary">rimP</name>
    <name evidence="5" type="ORF">A9Q84_17240</name>
</gene>
<name>A0A1Y5F3N9_9BACT</name>
<keyword evidence="1 3" id="KW-0963">Cytoplasm</keyword>
<feature type="domain" description="Ribosome maturation factor RimP N-terminal" evidence="4">
    <location>
        <begin position="17"/>
        <end position="88"/>
    </location>
</feature>
<comment type="similarity">
    <text evidence="3">Belongs to the RimP family.</text>
</comment>
<dbReference type="SUPFAM" id="SSF75420">
    <property type="entry name" value="YhbC-like, N-terminal domain"/>
    <property type="match status" value="1"/>
</dbReference>
<dbReference type="Gene3D" id="3.30.300.70">
    <property type="entry name" value="RimP-like superfamily, N-terminal"/>
    <property type="match status" value="1"/>
</dbReference>
<evidence type="ECO:0000256" key="2">
    <source>
        <dbReference type="ARBA" id="ARBA00022517"/>
    </source>
</evidence>
<dbReference type="GO" id="GO:0000028">
    <property type="term" value="P:ribosomal small subunit assembly"/>
    <property type="evidence" value="ECO:0007669"/>
    <property type="project" value="TreeGrafter"/>
</dbReference>
<dbReference type="InterPro" id="IPR035956">
    <property type="entry name" value="RimP_N_sf"/>
</dbReference>
<dbReference type="InterPro" id="IPR003728">
    <property type="entry name" value="Ribosome_maturation_RimP"/>
</dbReference>
<protein>
    <recommendedName>
        <fullName evidence="3">Ribosome maturation factor RimP</fullName>
    </recommendedName>
</protein>